<dbReference type="InterPro" id="IPR001173">
    <property type="entry name" value="Glyco_trans_2-like"/>
</dbReference>
<dbReference type="Gene3D" id="3.90.550.10">
    <property type="entry name" value="Spore Coat Polysaccharide Biosynthesis Protein SpsA, Chain A"/>
    <property type="match status" value="1"/>
</dbReference>
<dbReference type="SUPFAM" id="SSF53448">
    <property type="entry name" value="Nucleotide-diphospho-sugar transferases"/>
    <property type="match status" value="1"/>
</dbReference>
<dbReference type="InterPro" id="IPR029044">
    <property type="entry name" value="Nucleotide-diphossugar_trans"/>
</dbReference>
<dbReference type="AlphaFoldDB" id="A0A0G3F159"/>
<gene>
    <name evidence="2" type="ORF">K242An_00012</name>
</gene>
<feature type="domain" description="Glycosyltransferase 2-like" evidence="1">
    <location>
        <begin position="5"/>
        <end position="135"/>
    </location>
</feature>
<dbReference type="KEGG" id="kpb:FH42_08640"/>
<evidence type="ECO:0000313" key="2">
    <source>
        <dbReference type="EMBL" id="AKJ75274.1"/>
    </source>
</evidence>
<dbReference type="PANTHER" id="PTHR22916:SF67">
    <property type="entry name" value="COLANIC ACID BIOSYNTHESIS GLYCOSYL TRANSFERASE WCAE-RELATED"/>
    <property type="match status" value="1"/>
</dbReference>
<dbReference type="Pfam" id="PF00535">
    <property type="entry name" value="Glycos_transf_2"/>
    <property type="match status" value="1"/>
</dbReference>
<sequence length="251" mass="28552">MTKLSIITVAYNNRAGIEQTFNSLDYIDDKDMPSIEWVVIDGGSTDGTYDYLCTLKSKIAIKYLSEKDQGIYDAMNKGILMSSGDYALFLNSGDTLVPEANEIIHELCDNPFRNNIYIYDAILDFGYNIKKIRRAKSCFYIYHSLPASHQAIVYPLLEIKDVLYDLRYKVSSDYALTAMLYKKGIPFIKAKRILSCFSIGGVSTTNSRQLCEDAMKVQKNILHLPSVLIYLSYFARKLSTRRAKNTWESGV</sequence>
<dbReference type="PATRIC" id="fig|573.1352.peg.1801"/>
<dbReference type="EMBL" id="KR007671">
    <property type="protein sequence ID" value="AKJ75274.1"/>
    <property type="molecule type" value="Genomic_DNA"/>
</dbReference>
<dbReference type="RefSeq" id="WP_019725204.1">
    <property type="nucleotide sequence ID" value="NZ_BFCT01000132.1"/>
</dbReference>
<dbReference type="PANTHER" id="PTHR22916">
    <property type="entry name" value="GLYCOSYLTRANSFERASE"/>
    <property type="match status" value="1"/>
</dbReference>
<keyword evidence="2" id="KW-0808">Transferase</keyword>
<evidence type="ECO:0000259" key="1">
    <source>
        <dbReference type="Pfam" id="PF00535"/>
    </source>
</evidence>
<protein>
    <submittedName>
        <fullName evidence="2">Putative glycosyltransferase</fullName>
    </submittedName>
</protein>
<reference evidence="2" key="1">
    <citation type="journal article" date="2015" name="Genome Biol. Evol.">
        <title>Extensive Capsule Locus Variation and Large-Scale Genomic Recombination within the Klebsiella pneumoniae Clonal Group 258.</title>
        <authorList>
            <person name="Wyres K.L."/>
            <person name="Gorrie C."/>
            <person name="Edwards D.J."/>
            <person name="Wertheim H.F."/>
            <person name="Hsu L.Y."/>
            <person name="Van Kinh N."/>
            <person name="Zadoks R."/>
            <person name="Baker S."/>
            <person name="Holt K.E."/>
        </authorList>
    </citation>
    <scope>NUCLEOTIDE SEQUENCE</scope>
    <source>
        <strain evidence="2">K242An</strain>
    </source>
</reference>
<proteinExistence type="predicted"/>
<accession>A0A0G3F159</accession>
<organism evidence="2">
    <name type="scientific">Klebsiella pneumoniae</name>
    <dbReference type="NCBI Taxonomy" id="573"/>
    <lineage>
        <taxon>Bacteria</taxon>
        <taxon>Pseudomonadati</taxon>
        <taxon>Pseudomonadota</taxon>
        <taxon>Gammaproteobacteria</taxon>
        <taxon>Enterobacterales</taxon>
        <taxon>Enterobacteriaceae</taxon>
        <taxon>Klebsiella/Raoultella group</taxon>
        <taxon>Klebsiella</taxon>
        <taxon>Klebsiella pneumoniae complex</taxon>
    </lineage>
</organism>
<name>A0A0G3F159_KLEPN</name>
<dbReference type="GO" id="GO:0016758">
    <property type="term" value="F:hexosyltransferase activity"/>
    <property type="evidence" value="ECO:0007669"/>
    <property type="project" value="UniProtKB-ARBA"/>
</dbReference>